<evidence type="ECO:0000256" key="3">
    <source>
        <dbReference type="SAM" id="SignalP"/>
    </source>
</evidence>
<sequence length="425" mass="44747">MRHRLPGILASVALAAAASVAATPVSAAAAPSLDEVVVGAMTERSTAEGSRLASAGAGTEVNVQRKSRDGAWVFGSSVIKAPQIEGAYPESWLFVAKREASGWRVGLDGSPAFAELAQGAPREVVSAGEKTTFAANVGTQATATGLSLPYPVGASWRIIGGPHGWSGQPRPWSSLDLDSRAANRDVLAAQSGRAYSMCSNGGHIRVIHDNGWTTEYYHLLNEIQPAPGTQVRMGQYLGQTSTRIPCGGSAGSNHVHFALKKGSAWEPLQDKTIGGWTYFEGSSAYGGGARRGTATRYVGDWLENFGPETPGGRTFENLDDVQVPDLGQGESSITVSGVAGNAPSALSVFVDVHHGWRGDVRIDLVGPTGQTYRLKDPAPNDNGTILHETYTKDASGSPANGTWKLRVTDVDTNHSGYIDAWSLTF</sequence>
<dbReference type="PANTHER" id="PTHR21666">
    <property type="entry name" value="PEPTIDASE-RELATED"/>
    <property type="match status" value="1"/>
</dbReference>
<dbReference type="PROSITE" id="PS51829">
    <property type="entry name" value="P_HOMO_B"/>
    <property type="match status" value="1"/>
</dbReference>
<evidence type="ECO:0000313" key="6">
    <source>
        <dbReference type="Proteomes" id="UP001501578"/>
    </source>
</evidence>
<proteinExistence type="predicted"/>
<keyword evidence="6" id="KW-1185">Reference proteome</keyword>
<gene>
    <name evidence="5" type="ORF">GCM10009560_71630</name>
</gene>
<organism evidence="5 6">
    <name type="scientific">Nonomuraea longicatena</name>
    <dbReference type="NCBI Taxonomy" id="83682"/>
    <lineage>
        <taxon>Bacteria</taxon>
        <taxon>Bacillati</taxon>
        <taxon>Actinomycetota</taxon>
        <taxon>Actinomycetes</taxon>
        <taxon>Streptosporangiales</taxon>
        <taxon>Streptosporangiaceae</taxon>
        <taxon>Nonomuraea</taxon>
    </lineage>
</organism>
<dbReference type="PANTHER" id="PTHR21666:SF270">
    <property type="entry name" value="MUREIN HYDROLASE ACTIVATOR ENVC"/>
    <property type="match status" value="1"/>
</dbReference>
<dbReference type="EMBL" id="BAAAHQ010000049">
    <property type="protein sequence ID" value="GAA0951205.1"/>
    <property type="molecule type" value="Genomic_DNA"/>
</dbReference>
<name>A0ABN1R5M3_9ACTN</name>
<dbReference type="SUPFAM" id="SSF49785">
    <property type="entry name" value="Galactose-binding domain-like"/>
    <property type="match status" value="1"/>
</dbReference>
<comment type="caution">
    <text evidence="5">The sequence shown here is derived from an EMBL/GenBank/DDBJ whole genome shotgun (WGS) entry which is preliminary data.</text>
</comment>
<keyword evidence="1" id="KW-0645">Protease</keyword>
<accession>A0ABN1R5M3</accession>
<dbReference type="InterPro" id="IPR050570">
    <property type="entry name" value="Cell_wall_metabolism_enzyme"/>
</dbReference>
<evidence type="ECO:0000256" key="2">
    <source>
        <dbReference type="ARBA" id="ARBA00022801"/>
    </source>
</evidence>
<dbReference type="SUPFAM" id="SSF51261">
    <property type="entry name" value="Duplicated hybrid motif"/>
    <property type="match status" value="1"/>
</dbReference>
<dbReference type="InterPro" id="IPR016047">
    <property type="entry name" value="M23ase_b-sheet_dom"/>
</dbReference>
<dbReference type="Pfam" id="PF01551">
    <property type="entry name" value="Peptidase_M23"/>
    <property type="match status" value="1"/>
</dbReference>
<keyword evidence="3" id="KW-0732">Signal</keyword>
<dbReference type="InterPro" id="IPR008979">
    <property type="entry name" value="Galactose-bd-like_sf"/>
</dbReference>
<dbReference type="InterPro" id="IPR002884">
    <property type="entry name" value="P_dom"/>
</dbReference>
<feature type="chain" id="PRO_5047518816" description="P/Homo B domain-containing protein" evidence="3">
    <location>
        <begin position="28"/>
        <end position="425"/>
    </location>
</feature>
<dbReference type="Pfam" id="PF01483">
    <property type="entry name" value="P_proprotein"/>
    <property type="match status" value="1"/>
</dbReference>
<dbReference type="InterPro" id="IPR011055">
    <property type="entry name" value="Dup_hybrid_motif"/>
</dbReference>
<dbReference type="Proteomes" id="UP001501578">
    <property type="component" value="Unassembled WGS sequence"/>
</dbReference>
<evidence type="ECO:0000259" key="4">
    <source>
        <dbReference type="PROSITE" id="PS51829"/>
    </source>
</evidence>
<keyword evidence="2" id="KW-0378">Hydrolase</keyword>
<dbReference type="Gene3D" id="2.60.120.260">
    <property type="entry name" value="Galactose-binding domain-like"/>
    <property type="match status" value="1"/>
</dbReference>
<feature type="domain" description="P/Homo B" evidence="4">
    <location>
        <begin position="305"/>
        <end position="425"/>
    </location>
</feature>
<protein>
    <recommendedName>
        <fullName evidence="4">P/Homo B domain-containing protein</fullName>
    </recommendedName>
</protein>
<dbReference type="Gene3D" id="2.70.70.10">
    <property type="entry name" value="Glucose Permease (Domain IIA)"/>
    <property type="match status" value="1"/>
</dbReference>
<reference evidence="5 6" key="1">
    <citation type="journal article" date="2019" name="Int. J. Syst. Evol. Microbiol.">
        <title>The Global Catalogue of Microorganisms (GCM) 10K type strain sequencing project: providing services to taxonomists for standard genome sequencing and annotation.</title>
        <authorList>
            <consortium name="The Broad Institute Genomics Platform"/>
            <consortium name="The Broad Institute Genome Sequencing Center for Infectious Disease"/>
            <person name="Wu L."/>
            <person name="Ma J."/>
        </authorList>
    </citation>
    <scope>NUCLEOTIDE SEQUENCE [LARGE SCALE GENOMIC DNA]</scope>
    <source>
        <strain evidence="5 6">JCM 11136</strain>
    </source>
</reference>
<dbReference type="RefSeq" id="WP_343954739.1">
    <property type="nucleotide sequence ID" value="NZ_BAAAHQ010000049.1"/>
</dbReference>
<dbReference type="CDD" id="cd12797">
    <property type="entry name" value="M23_peptidase"/>
    <property type="match status" value="1"/>
</dbReference>
<evidence type="ECO:0000313" key="5">
    <source>
        <dbReference type="EMBL" id="GAA0951205.1"/>
    </source>
</evidence>
<evidence type="ECO:0000256" key="1">
    <source>
        <dbReference type="ARBA" id="ARBA00022670"/>
    </source>
</evidence>
<feature type="signal peptide" evidence="3">
    <location>
        <begin position="1"/>
        <end position="27"/>
    </location>
</feature>